<evidence type="ECO:0000256" key="3">
    <source>
        <dbReference type="ARBA" id="ARBA00012111"/>
    </source>
</evidence>
<evidence type="ECO:0000256" key="4">
    <source>
        <dbReference type="ARBA" id="ARBA00022491"/>
    </source>
</evidence>
<sequence length="663" mass="74532">MDVQTEQTAGGSSVFAEHRAVSVPVETSRELQRTIGYVYDPVMMTHWRPGLDHPEQPERISRIYQILKDNKVLAKMRRIPGRRVRREEVLLVHSEVHLAKVLEISSFTEEYILESEAFYNELSLYVSPKTPFAAELSAGGVIEASLAVARNELKKTFAIVRPPGHHAEPEEHMGFCFFNNVAIAVRTVQQMTPIKKVLILDWDVHHGNGTQKAFYDDPSVLYISLHRYEGGHFYPCGPFGSMEMSGEREGVGYSVNIPWPEKGMGDADYLYAFYHIVMPIAREFAPELVIISAGFDAADGDELGECHVSPAGYAHMTHMLSSLAGGKLVVALEGGYNLDAISNSALAVARTIVGEEPPEIPPMVASETATETVWLVAKEQSKYWQSVLPRAAEPREELEDISFSIPEVLKAHRQDFLYRKYNMLQIPLLTSIMEERFGGQIMCTSDIMENTTMVIFVHEFGNIRAEFDSVTKGTLSQEHSYLVDCSAQMIEWIQTEGYSLLDVNMLPKPAEAPERRRTIPIVPDQDVMTYLWDNYVLLSQAQRLVLIGHGSACQNLMSLMETRPNSMMKRTVAVLQVVGNAKVPATPKHLKEAADLRAWYAKHSLVIVPNDHPLLSEKILKRHGRIWPLDEKKPVKLIVKALPHIQSFLRQAMEGRRVTNGSS</sequence>
<evidence type="ECO:0000313" key="13">
    <source>
        <dbReference type="Proteomes" id="UP000305948"/>
    </source>
</evidence>
<dbReference type="AlphaFoldDB" id="A0A5C3NBZ6"/>
<dbReference type="Proteomes" id="UP000305948">
    <property type="component" value="Unassembled WGS sequence"/>
</dbReference>
<dbReference type="InterPro" id="IPR023696">
    <property type="entry name" value="Ureohydrolase_dom_sf"/>
</dbReference>
<evidence type="ECO:0000256" key="8">
    <source>
        <dbReference type="ARBA" id="ARBA00023163"/>
    </source>
</evidence>
<name>A0A5C3NBZ6_9AGAM</name>
<proteinExistence type="inferred from homology"/>
<evidence type="ECO:0000256" key="5">
    <source>
        <dbReference type="ARBA" id="ARBA00022801"/>
    </source>
</evidence>
<dbReference type="Gene3D" id="3.40.800.20">
    <property type="entry name" value="Histone deacetylase domain"/>
    <property type="match status" value="1"/>
</dbReference>
<organism evidence="12 13">
    <name type="scientific">Heliocybe sulcata</name>
    <dbReference type="NCBI Taxonomy" id="5364"/>
    <lineage>
        <taxon>Eukaryota</taxon>
        <taxon>Fungi</taxon>
        <taxon>Dikarya</taxon>
        <taxon>Basidiomycota</taxon>
        <taxon>Agaricomycotina</taxon>
        <taxon>Agaricomycetes</taxon>
        <taxon>Gloeophyllales</taxon>
        <taxon>Gloeophyllaceae</taxon>
        <taxon>Heliocybe</taxon>
    </lineage>
</organism>
<dbReference type="EC" id="3.5.1.98" evidence="3"/>
<feature type="domain" description="Arb2-like" evidence="11">
    <location>
        <begin position="407"/>
        <end position="654"/>
    </location>
</feature>
<dbReference type="InterPro" id="IPR000286">
    <property type="entry name" value="HDACs"/>
</dbReference>
<dbReference type="InterPro" id="IPR023801">
    <property type="entry name" value="His_deacetylse_dom"/>
</dbReference>
<dbReference type="PANTHER" id="PTHR10625">
    <property type="entry name" value="HISTONE DEACETYLASE HDAC1-RELATED"/>
    <property type="match status" value="1"/>
</dbReference>
<evidence type="ECO:0000313" key="12">
    <source>
        <dbReference type="EMBL" id="TFK54417.1"/>
    </source>
</evidence>
<dbReference type="Pfam" id="PF00850">
    <property type="entry name" value="Hist_deacetyl"/>
    <property type="match status" value="1"/>
</dbReference>
<dbReference type="GO" id="GO:0040029">
    <property type="term" value="P:epigenetic regulation of gene expression"/>
    <property type="evidence" value="ECO:0007669"/>
    <property type="project" value="TreeGrafter"/>
</dbReference>
<comment type="subcellular location">
    <subcellularLocation>
        <location evidence="1">Nucleus</location>
    </subcellularLocation>
</comment>
<dbReference type="PRINTS" id="PR01270">
    <property type="entry name" value="HDASUPER"/>
</dbReference>
<dbReference type="GO" id="GO:0000118">
    <property type="term" value="C:histone deacetylase complex"/>
    <property type="evidence" value="ECO:0007669"/>
    <property type="project" value="TreeGrafter"/>
</dbReference>
<dbReference type="SUPFAM" id="SSF52768">
    <property type="entry name" value="Arginase/deacetylase"/>
    <property type="match status" value="1"/>
</dbReference>
<evidence type="ECO:0000256" key="2">
    <source>
        <dbReference type="ARBA" id="ARBA00007738"/>
    </source>
</evidence>
<keyword evidence="7" id="KW-0805">Transcription regulation</keyword>
<dbReference type="InterPro" id="IPR037138">
    <property type="entry name" value="His_deacetylse_dom_sf"/>
</dbReference>
<evidence type="ECO:0000256" key="6">
    <source>
        <dbReference type="ARBA" id="ARBA00022853"/>
    </source>
</evidence>
<evidence type="ECO:0000259" key="10">
    <source>
        <dbReference type="Pfam" id="PF00850"/>
    </source>
</evidence>
<dbReference type="OrthoDB" id="424012at2759"/>
<dbReference type="Pfam" id="PF09757">
    <property type="entry name" value="Arb2-like"/>
    <property type="match status" value="1"/>
</dbReference>
<evidence type="ECO:0000256" key="7">
    <source>
        <dbReference type="ARBA" id="ARBA00023015"/>
    </source>
</evidence>
<keyword evidence="8" id="KW-0804">Transcription</keyword>
<keyword evidence="4" id="KW-0678">Repressor</keyword>
<dbReference type="PANTHER" id="PTHR10625:SF5">
    <property type="entry name" value="HISTONE DEACETYLASE"/>
    <property type="match status" value="1"/>
</dbReference>
<protein>
    <recommendedName>
        <fullName evidence="3">histone deacetylase</fullName>
        <ecNumber evidence="3">3.5.1.98</ecNumber>
    </recommendedName>
</protein>
<evidence type="ECO:0000256" key="9">
    <source>
        <dbReference type="ARBA" id="ARBA00023242"/>
    </source>
</evidence>
<keyword evidence="5" id="KW-0378">Hydrolase</keyword>
<keyword evidence="6" id="KW-0156">Chromatin regulator</keyword>
<accession>A0A5C3NBZ6</accession>
<keyword evidence="9" id="KW-0539">Nucleus</keyword>
<dbReference type="GO" id="GO:0141221">
    <property type="term" value="F:histone deacetylase activity, hydrolytic mechanism"/>
    <property type="evidence" value="ECO:0007669"/>
    <property type="project" value="UniProtKB-EC"/>
</dbReference>
<dbReference type="InterPro" id="IPR019154">
    <property type="entry name" value="Arb2-like_domain"/>
</dbReference>
<reference evidence="12 13" key="1">
    <citation type="journal article" date="2019" name="Nat. Ecol. Evol.">
        <title>Megaphylogeny resolves global patterns of mushroom evolution.</title>
        <authorList>
            <person name="Varga T."/>
            <person name="Krizsan K."/>
            <person name="Foldi C."/>
            <person name="Dima B."/>
            <person name="Sanchez-Garcia M."/>
            <person name="Sanchez-Ramirez S."/>
            <person name="Szollosi G.J."/>
            <person name="Szarkandi J.G."/>
            <person name="Papp V."/>
            <person name="Albert L."/>
            <person name="Andreopoulos W."/>
            <person name="Angelini C."/>
            <person name="Antonin V."/>
            <person name="Barry K.W."/>
            <person name="Bougher N.L."/>
            <person name="Buchanan P."/>
            <person name="Buyck B."/>
            <person name="Bense V."/>
            <person name="Catcheside P."/>
            <person name="Chovatia M."/>
            <person name="Cooper J."/>
            <person name="Damon W."/>
            <person name="Desjardin D."/>
            <person name="Finy P."/>
            <person name="Geml J."/>
            <person name="Haridas S."/>
            <person name="Hughes K."/>
            <person name="Justo A."/>
            <person name="Karasinski D."/>
            <person name="Kautmanova I."/>
            <person name="Kiss B."/>
            <person name="Kocsube S."/>
            <person name="Kotiranta H."/>
            <person name="LaButti K.M."/>
            <person name="Lechner B.E."/>
            <person name="Liimatainen K."/>
            <person name="Lipzen A."/>
            <person name="Lukacs Z."/>
            <person name="Mihaltcheva S."/>
            <person name="Morgado L.N."/>
            <person name="Niskanen T."/>
            <person name="Noordeloos M.E."/>
            <person name="Ohm R.A."/>
            <person name="Ortiz-Santana B."/>
            <person name="Ovrebo C."/>
            <person name="Racz N."/>
            <person name="Riley R."/>
            <person name="Savchenko A."/>
            <person name="Shiryaev A."/>
            <person name="Soop K."/>
            <person name="Spirin V."/>
            <person name="Szebenyi C."/>
            <person name="Tomsovsky M."/>
            <person name="Tulloss R.E."/>
            <person name="Uehling J."/>
            <person name="Grigoriev I.V."/>
            <person name="Vagvolgyi C."/>
            <person name="Papp T."/>
            <person name="Martin F.M."/>
            <person name="Miettinen O."/>
            <person name="Hibbett D.S."/>
            <person name="Nagy L.G."/>
        </authorList>
    </citation>
    <scope>NUCLEOTIDE SEQUENCE [LARGE SCALE GENOMIC DNA]</scope>
    <source>
        <strain evidence="12 13">OMC1185</strain>
    </source>
</reference>
<keyword evidence="13" id="KW-1185">Reference proteome</keyword>
<gene>
    <name evidence="12" type="ORF">OE88DRAFT_1655065</name>
</gene>
<evidence type="ECO:0000256" key="1">
    <source>
        <dbReference type="ARBA" id="ARBA00004123"/>
    </source>
</evidence>
<evidence type="ECO:0000259" key="11">
    <source>
        <dbReference type="Pfam" id="PF09757"/>
    </source>
</evidence>
<dbReference type="STRING" id="5364.A0A5C3NBZ6"/>
<comment type="similarity">
    <text evidence="2">Belongs to the histone deacetylase family. HD type 2 subfamily.</text>
</comment>
<dbReference type="EMBL" id="ML213506">
    <property type="protein sequence ID" value="TFK54417.1"/>
    <property type="molecule type" value="Genomic_DNA"/>
</dbReference>
<feature type="domain" description="Histone deacetylase" evidence="10">
    <location>
        <begin position="53"/>
        <end position="351"/>
    </location>
</feature>